<comment type="caution">
    <text evidence="2">The sequence shown here is derived from an EMBL/GenBank/DDBJ whole genome shotgun (WGS) entry which is preliminary data.</text>
</comment>
<gene>
    <name evidence="2" type="ORF">C1645_765648</name>
</gene>
<dbReference type="EMBL" id="QKYT01000132">
    <property type="protein sequence ID" value="RIA92198.1"/>
    <property type="molecule type" value="Genomic_DNA"/>
</dbReference>
<organism evidence="2 3">
    <name type="scientific">Glomus cerebriforme</name>
    <dbReference type="NCBI Taxonomy" id="658196"/>
    <lineage>
        <taxon>Eukaryota</taxon>
        <taxon>Fungi</taxon>
        <taxon>Fungi incertae sedis</taxon>
        <taxon>Mucoromycota</taxon>
        <taxon>Glomeromycotina</taxon>
        <taxon>Glomeromycetes</taxon>
        <taxon>Glomerales</taxon>
        <taxon>Glomeraceae</taxon>
        <taxon>Glomus</taxon>
    </lineage>
</organism>
<feature type="transmembrane region" description="Helical" evidence="1">
    <location>
        <begin position="28"/>
        <end position="48"/>
    </location>
</feature>
<protein>
    <submittedName>
        <fullName evidence="2">Uncharacterized protein</fullName>
    </submittedName>
</protein>
<sequence>MIQIKLYAVLHYFFLEKKIQCTIHNNSYYLFHIVLEYIILQYIVKIVFARMLFSDIKN</sequence>
<keyword evidence="1" id="KW-1133">Transmembrane helix</keyword>
<keyword evidence="1" id="KW-0472">Membrane</keyword>
<dbReference type="Proteomes" id="UP000265703">
    <property type="component" value="Unassembled WGS sequence"/>
</dbReference>
<keyword evidence="3" id="KW-1185">Reference proteome</keyword>
<evidence type="ECO:0000256" key="1">
    <source>
        <dbReference type="SAM" id="Phobius"/>
    </source>
</evidence>
<evidence type="ECO:0000313" key="2">
    <source>
        <dbReference type="EMBL" id="RIA92198.1"/>
    </source>
</evidence>
<reference evidence="2 3" key="1">
    <citation type="submission" date="2018-06" db="EMBL/GenBank/DDBJ databases">
        <title>Comparative genomics reveals the genomic features of Rhizophagus irregularis, R. cerebriforme, R. diaphanum and Gigaspora rosea, and their symbiotic lifestyle signature.</title>
        <authorList>
            <person name="Morin E."/>
            <person name="San Clemente H."/>
            <person name="Chen E.C.H."/>
            <person name="De La Providencia I."/>
            <person name="Hainaut M."/>
            <person name="Kuo A."/>
            <person name="Kohler A."/>
            <person name="Murat C."/>
            <person name="Tang N."/>
            <person name="Roy S."/>
            <person name="Loubradou J."/>
            <person name="Henrissat B."/>
            <person name="Grigoriev I.V."/>
            <person name="Corradi N."/>
            <person name="Roux C."/>
            <person name="Martin F.M."/>
        </authorList>
    </citation>
    <scope>NUCLEOTIDE SEQUENCE [LARGE SCALE GENOMIC DNA]</scope>
    <source>
        <strain evidence="2 3">DAOM 227022</strain>
    </source>
</reference>
<proteinExistence type="predicted"/>
<evidence type="ECO:0000313" key="3">
    <source>
        <dbReference type="Proteomes" id="UP000265703"/>
    </source>
</evidence>
<dbReference type="AlphaFoldDB" id="A0A397T1L1"/>
<name>A0A397T1L1_9GLOM</name>
<accession>A0A397T1L1</accession>
<keyword evidence="1" id="KW-0812">Transmembrane</keyword>